<dbReference type="InterPro" id="IPR050789">
    <property type="entry name" value="Diverse_Enzym_Activities"/>
</dbReference>
<name>A0A7X0RNA7_9BACL</name>
<accession>A0A7X0RNA7</accession>
<protein>
    <submittedName>
        <fullName evidence="2">Serine hydrolase</fullName>
    </submittedName>
</protein>
<dbReference type="Proteomes" id="UP000547209">
    <property type="component" value="Unassembled WGS sequence"/>
</dbReference>
<feature type="domain" description="Beta-lactamase-related" evidence="1">
    <location>
        <begin position="39"/>
        <end position="297"/>
    </location>
</feature>
<dbReference type="Pfam" id="PF00144">
    <property type="entry name" value="Beta-lactamase"/>
    <property type="match status" value="1"/>
</dbReference>
<dbReference type="InterPro" id="IPR001466">
    <property type="entry name" value="Beta-lactam-related"/>
</dbReference>
<dbReference type="Gene3D" id="3.40.710.10">
    <property type="entry name" value="DD-peptidase/beta-lactamase superfamily"/>
    <property type="match status" value="1"/>
</dbReference>
<gene>
    <name evidence="2" type="ORF">H7C19_01610</name>
</gene>
<evidence type="ECO:0000313" key="3">
    <source>
        <dbReference type="Proteomes" id="UP000547209"/>
    </source>
</evidence>
<reference evidence="2 3" key="1">
    <citation type="submission" date="2020-08" db="EMBL/GenBank/DDBJ databases">
        <title>Cohnella phylogeny.</title>
        <authorList>
            <person name="Dunlap C."/>
        </authorList>
    </citation>
    <scope>NUCLEOTIDE SEQUENCE [LARGE SCALE GENOMIC DNA]</scope>
    <source>
        <strain evidence="2 3">DSM 28246</strain>
    </source>
</reference>
<dbReference type="AlphaFoldDB" id="A0A7X0RNA7"/>
<dbReference type="RefSeq" id="WP_185140787.1">
    <property type="nucleotide sequence ID" value="NZ_JACJVP010000001.1"/>
</dbReference>
<dbReference type="InterPro" id="IPR012338">
    <property type="entry name" value="Beta-lactam/transpept-like"/>
</dbReference>
<evidence type="ECO:0000259" key="1">
    <source>
        <dbReference type="Pfam" id="PF00144"/>
    </source>
</evidence>
<comment type="caution">
    <text evidence="2">The sequence shown here is derived from an EMBL/GenBank/DDBJ whole genome shotgun (WGS) entry which is preliminary data.</text>
</comment>
<keyword evidence="3" id="KW-1185">Reference proteome</keyword>
<sequence length="483" mass="53624">MENQVRLPRTTPEAQGISSNAVIEFLDAVREQQLELHSFMLLRFGQVAAEGWWAPYRPEYQHMLFSLSKSFTSTAIGFAAAEGLLSVNDPVVGFFPEEIPETISDNLAAMQVRHLLMMGTGHAADVTGSVQKDDNWVKGFLNEPVEHAPGTHFAYNSAATYMLAAILQRVTGESLLAFLKPRLFAPLGLSEATWETCPRGIATGGWGLNLTTEDIAKFGQLYLQRGKWEGVQILPAAWVDEATSFQIDNDDGRANDWTQGYGYQFWRCRHGAYRGDGAFGQYCIVMPEQEAVLAITSGVADMQAVLDIVWSKLLPAFSTGALDPDEAARAKLAERLDDLRIDPPQDDPSSPNEAKLEGRIFRMEPNELDLSTFAVRFADRSAELVLGNDRLGDQVVQLGRGAWKADRIRIESIKEGNAQRLEGCFTWKERDKLLVRLMLVETPFTYDFVCRLDGEALELQFSANVAWEPGRVLTIRGQAAALA</sequence>
<organism evidence="2 3">
    <name type="scientific">Cohnella nanjingensis</name>
    <dbReference type="NCBI Taxonomy" id="1387779"/>
    <lineage>
        <taxon>Bacteria</taxon>
        <taxon>Bacillati</taxon>
        <taxon>Bacillota</taxon>
        <taxon>Bacilli</taxon>
        <taxon>Bacillales</taxon>
        <taxon>Paenibacillaceae</taxon>
        <taxon>Cohnella</taxon>
    </lineage>
</organism>
<evidence type="ECO:0000313" key="2">
    <source>
        <dbReference type="EMBL" id="MBB6669375.1"/>
    </source>
</evidence>
<dbReference type="EMBL" id="JACJVP010000001">
    <property type="protein sequence ID" value="MBB6669375.1"/>
    <property type="molecule type" value="Genomic_DNA"/>
</dbReference>
<dbReference type="SUPFAM" id="SSF56601">
    <property type="entry name" value="beta-lactamase/transpeptidase-like"/>
    <property type="match status" value="1"/>
</dbReference>
<proteinExistence type="predicted"/>
<keyword evidence="2" id="KW-0378">Hydrolase</keyword>
<dbReference type="GO" id="GO:0016787">
    <property type="term" value="F:hydrolase activity"/>
    <property type="evidence" value="ECO:0007669"/>
    <property type="project" value="UniProtKB-KW"/>
</dbReference>
<dbReference type="PANTHER" id="PTHR43283">
    <property type="entry name" value="BETA-LACTAMASE-RELATED"/>
    <property type="match status" value="1"/>
</dbReference>
<dbReference type="PANTHER" id="PTHR43283:SF7">
    <property type="entry name" value="BETA-LACTAMASE-RELATED DOMAIN-CONTAINING PROTEIN"/>
    <property type="match status" value="1"/>
</dbReference>